<dbReference type="InterPro" id="IPR034641">
    <property type="entry name" value="RGL11"/>
</dbReference>
<accession>A0A653AIV8</accession>
<dbReference type="PANTHER" id="PTHR43118">
    <property type="entry name" value="RHAMNOGALACTURONAN LYASE (EUROFUNG)"/>
    <property type="match status" value="1"/>
</dbReference>
<dbReference type="PANTHER" id="PTHR43118:SF1">
    <property type="entry name" value="RHAMNOGALACTURONAN LYASE (EUROFUNG)"/>
    <property type="match status" value="1"/>
</dbReference>
<dbReference type="Pfam" id="PF21348">
    <property type="entry name" value="RGL11_C"/>
    <property type="match status" value="1"/>
</dbReference>
<dbReference type="CDD" id="cd10318">
    <property type="entry name" value="RGL11"/>
    <property type="match status" value="1"/>
</dbReference>
<dbReference type="InterPro" id="IPR028994">
    <property type="entry name" value="Integrin_alpha_N"/>
</dbReference>
<evidence type="ECO:0000313" key="3">
    <source>
        <dbReference type="EMBL" id="VBB48003.1"/>
    </source>
</evidence>
<name>A0A653AIV8_9BACT</name>
<dbReference type="InterPro" id="IPR013783">
    <property type="entry name" value="Ig-like_fold"/>
</dbReference>
<feature type="domain" description="Rhamnogalacturonan I lyase beta-sheet" evidence="1">
    <location>
        <begin position="36"/>
        <end position="115"/>
    </location>
</feature>
<dbReference type="EC" id="4.2.2.-" evidence="3"/>
<sequence length="688" mass="77634">MKNITYIILILVFLTVNVFAQKNRNSGPNYDFSKLKMEKLNRGLVAIRENEKTVNVSWRYFSSDTLNTAFDIYRNGVKINKHPIQSSTYFKDTNAPLSKLTYEVRKISKNKKLQEEKFSYTLKNDSCFGYLNIPLDVPANGTTPDGRLFFYRANDASIGDVDGDGEYEIILKWEPSNAHDNSQNGYTGNVYFDCYKLNGKKLWRIDLGKNIRAGAHYTQFVVYDLDGDNKAEMVMKTADGTVDGLGNVIGDANADYRNNVGRILSGPEYLTVFEGLTGKALKTIDYIPPRGNVSDWGDWNANRADRFLACVAYLDGIHPSVVMCRGYYTRTVLAAFDWKNGELTNRWIFDSNVPGNESYAHQGNHNLRVGDVDGDGCDEIIYGACVIDNNGNGLYSTGMGHGDALHLTAFDPSSKKLQVWDCHENRRDGSTFRDAETGELIFQVRSNIDVGRCMAADIDPNNRGVEMWSIASNGIRNIQGDIINPSTRGVSINMACWWDGDLSRELLDGTRITKYNPEKGYAELIFYCDECSKNNGTKSNPCLQADILGDWREEVMLKTNDNKNLRIYVTPYETSYRFHTFLEDPVYRISIATENVAYNQPTQPGFYLGSDLGKIFPEKDIKINDNQVLLDAGEIYDTYQWSVGGNGQKRLITTNDIPEGKRTKIDIKVVFRGGEFRDSVFVTLNSKE</sequence>
<evidence type="ECO:0000259" key="1">
    <source>
        <dbReference type="Pfam" id="PF18370"/>
    </source>
</evidence>
<feature type="domain" description="Rhamnogalacturonan lyase family 11 C-terminal" evidence="2">
    <location>
        <begin position="130"/>
        <end position="613"/>
    </location>
</feature>
<keyword evidence="3" id="KW-0456">Lyase</keyword>
<protein>
    <submittedName>
        <fullName evidence="3">Rhamnogalacturonan exolyase YesX</fullName>
        <ecNumber evidence="3">4.2.2.-</ecNumber>
    </submittedName>
</protein>
<organism evidence="3">
    <name type="scientific">uncultured Paludibacter sp</name>
    <dbReference type="NCBI Taxonomy" id="497635"/>
    <lineage>
        <taxon>Bacteria</taxon>
        <taxon>Pseudomonadati</taxon>
        <taxon>Bacteroidota</taxon>
        <taxon>Bacteroidia</taxon>
        <taxon>Bacteroidales</taxon>
        <taxon>Paludibacteraceae</taxon>
        <taxon>Paludibacter</taxon>
        <taxon>environmental samples</taxon>
    </lineage>
</organism>
<dbReference type="InterPro" id="IPR049366">
    <property type="entry name" value="RGL11_C"/>
</dbReference>
<dbReference type="Gene3D" id="2.60.40.10">
    <property type="entry name" value="Immunoglobulins"/>
    <property type="match status" value="1"/>
</dbReference>
<proteinExistence type="predicted"/>
<dbReference type="EMBL" id="UPXZ01000039">
    <property type="protein sequence ID" value="VBB48003.1"/>
    <property type="molecule type" value="Genomic_DNA"/>
</dbReference>
<dbReference type="GO" id="GO:0016829">
    <property type="term" value="F:lyase activity"/>
    <property type="evidence" value="ECO:0007669"/>
    <property type="project" value="UniProtKB-KW"/>
</dbReference>
<dbReference type="AlphaFoldDB" id="A0A653AIV8"/>
<evidence type="ECO:0000259" key="2">
    <source>
        <dbReference type="Pfam" id="PF21348"/>
    </source>
</evidence>
<dbReference type="SUPFAM" id="SSF69318">
    <property type="entry name" value="Integrin alpha N-terminal domain"/>
    <property type="match status" value="1"/>
</dbReference>
<dbReference type="InterPro" id="IPR041624">
    <property type="entry name" value="RGI_lyase"/>
</dbReference>
<gene>
    <name evidence="3" type="primary">yesX</name>
    <name evidence="3" type="ORF">TRIP_D440021</name>
</gene>
<dbReference type="Pfam" id="PF18370">
    <property type="entry name" value="RGI_lyase"/>
    <property type="match status" value="1"/>
</dbReference>
<reference evidence="3" key="1">
    <citation type="submission" date="2018-07" db="EMBL/GenBank/DDBJ databases">
        <authorList>
            <consortium name="Genoscope - CEA"/>
            <person name="William W."/>
        </authorList>
    </citation>
    <scope>NUCLEOTIDE SEQUENCE</scope>
    <source>
        <strain evidence="3">IK1</strain>
    </source>
</reference>